<keyword evidence="3" id="KW-1185">Reference proteome</keyword>
<dbReference type="AlphaFoldDB" id="A0A7W7V6Q6"/>
<organism evidence="2 3">
    <name type="scientific">Rehaibacterium terrae</name>
    <dbReference type="NCBI Taxonomy" id="1341696"/>
    <lineage>
        <taxon>Bacteria</taxon>
        <taxon>Pseudomonadati</taxon>
        <taxon>Pseudomonadota</taxon>
        <taxon>Gammaproteobacteria</taxon>
        <taxon>Lysobacterales</taxon>
        <taxon>Lysobacteraceae</taxon>
        <taxon>Rehaibacterium</taxon>
    </lineage>
</organism>
<dbReference type="RefSeq" id="WP_183946797.1">
    <property type="nucleotide sequence ID" value="NZ_JACHHX010000001.1"/>
</dbReference>
<feature type="chain" id="PRO_5031449691" description="Lipoprotein" evidence="1">
    <location>
        <begin position="22"/>
        <end position="138"/>
    </location>
</feature>
<comment type="caution">
    <text evidence="2">The sequence shown here is derived from an EMBL/GenBank/DDBJ whole genome shotgun (WGS) entry which is preliminary data.</text>
</comment>
<dbReference type="Proteomes" id="UP000519004">
    <property type="component" value="Unassembled WGS sequence"/>
</dbReference>
<name>A0A7W7V6Q6_9GAMM</name>
<protein>
    <recommendedName>
        <fullName evidence="4">Lipoprotein</fullName>
    </recommendedName>
</protein>
<dbReference type="Pfam" id="PF20101">
    <property type="entry name" value="DUF6491"/>
    <property type="match status" value="1"/>
</dbReference>
<feature type="signal peptide" evidence="1">
    <location>
        <begin position="1"/>
        <end position="21"/>
    </location>
</feature>
<evidence type="ECO:0008006" key="4">
    <source>
        <dbReference type="Google" id="ProtNLM"/>
    </source>
</evidence>
<evidence type="ECO:0000256" key="1">
    <source>
        <dbReference type="SAM" id="SignalP"/>
    </source>
</evidence>
<dbReference type="PROSITE" id="PS51257">
    <property type="entry name" value="PROKAR_LIPOPROTEIN"/>
    <property type="match status" value="1"/>
</dbReference>
<gene>
    <name evidence="2" type="ORF">HNQ58_000072</name>
</gene>
<evidence type="ECO:0000313" key="3">
    <source>
        <dbReference type="Proteomes" id="UP000519004"/>
    </source>
</evidence>
<dbReference type="EMBL" id="JACHHX010000001">
    <property type="protein sequence ID" value="MBB5014201.1"/>
    <property type="molecule type" value="Genomic_DNA"/>
</dbReference>
<dbReference type="InterPro" id="IPR045500">
    <property type="entry name" value="DUF6491"/>
</dbReference>
<evidence type="ECO:0000313" key="2">
    <source>
        <dbReference type="EMBL" id="MBB5014201.1"/>
    </source>
</evidence>
<proteinExistence type="predicted"/>
<sequence length="138" mass="15700">MSRFRFIIPLFAALLTACAGGAEKRVRSEPPIQYQRYAGPLLPEIPFSRLSHWDEAGPGEIVVWTRVGRAYLLRLEQPCRALEHSVMLRIGARTGRVRPGVDHVEAGTERCRIRSIQQLDLDRLEADRAAARRPVMRE</sequence>
<accession>A0A7W7V6Q6</accession>
<keyword evidence="1" id="KW-0732">Signal</keyword>
<reference evidence="2 3" key="1">
    <citation type="submission" date="2020-08" db="EMBL/GenBank/DDBJ databases">
        <title>Genomic Encyclopedia of Type Strains, Phase IV (KMG-IV): sequencing the most valuable type-strain genomes for metagenomic binning, comparative biology and taxonomic classification.</title>
        <authorList>
            <person name="Goeker M."/>
        </authorList>
    </citation>
    <scope>NUCLEOTIDE SEQUENCE [LARGE SCALE GENOMIC DNA]</scope>
    <source>
        <strain evidence="2 3">DSM 25897</strain>
    </source>
</reference>